<evidence type="ECO:0000256" key="1">
    <source>
        <dbReference type="SAM" id="MobiDB-lite"/>
    </source>
</evidence>
<dbReference type="Gene3D" id="3.90.1340.10">
    <property type="entry name" value="Phage tail collar domain"/>
    <property type="match status" value="1"/>
</dbReference>
<reference evidence="3" key="1">
    <citation type="journal article" date="2021" name="Proc. Natl. Acad. Sci. U.S.A.">
        <title>A Catalog of Tens of Thousands of Viruses from Human Metagenomes Reveals Hidden Associations with Chronic Diseases.</title>
        <authorList>
            <person name="Tisza M.J."/>
            <person name="Buck C.B."/>
        </authorList>
    </citation>
    <scope>NUCLEOTIDE SEQUENCE</scope>
    <source>
        <strain evidence="3">Ct3Mm15</strain>
    </source>
</reference>
<feature type="region of interest" description="Disordered" evidence="1">
    <location>
        <begin position="178"/>
        <end position="202"/>
    </location>
</feature>
<organism evidence="3">
    <name type="scientific">Siphoviridae sp. ct3Mm15</name>
    <dbReference type="NCBI Taxonomy" id="2827558"/>
    <lineage>
        <taxon>Viruses</taxon>
        <taxon>Duplodnaviria</taxon>
        <taxon>Heunggongvirae</taxon>
        <taxon>Uroviricota</taxon>
        <taxon>Caudoviricetes</taxon>
    </lineage>
</organism>
<dbReference type="InterPro" id="IPR011083">
    <property type="entry name" value="Phage_tail_collar_dom"/>
</dbReference>
<protein>
    <submittedName>
        <fullName evidence="3">Tail collar domain</fullName>
    </submittedName>
</protein>
<proteinExistence type="predicted"/>
<dbReference type="Pfam" id="PF07484">
    <property type="entry name" value="Collar"/>
    <property type="match status" value="1"/>
</dbReference>
<dbReference type="SUPFAM" id="SSF88874">
    <property type="entry name" value="Receptor-binding domain of short tail fibre protein gp12"/>
    <property type="match status" value="1"/>
</dbReference>
<dbReference type="InterPro" id="IPR037053">
    <property type="entry name" value="Phage_tail_collar_dom_sf"/>
</dbReference>
<sequence>MNDDLTSFLASRVEATALAAADKASLRWATVTKTAPEVTIILDGQQGELRGVDCVGTPQTGQRVPVLLAGRQALVIAGGGGPQAPTAPPVPVGTIFDYAGANAPAGYLFCDGATYPAVQYPQLAAALGGQYVFGDMFRVPDLRGRVTVMSDGSNEFPAIGHVGGEKRHQITIAEIPPHRHAGNDRGWHDRQKRNPGRQSFISLNQNGGSWIGTMANDGLTNADTETGQTGGGQPMNILQPYYTVQKIIRAK</sequence>
<name>A0A8S5RTE1_9CAUD</name>
<dbReference type="EMBL" id="BK057802">
    <property type="protein sequence ID" value="DAE92545.1"/>
    <property type="molecule type" value="Genomic_DNA"/>
</dbReference>
<feature type="domain" description="Phage tail collar" evidence="2">
    <location>
        <begin position="93"/>
        <end position="146"/>
    </location>
</feature>
<accession>A0A8S5RTE1</accession>
<evidence type="ECO:0000259" key="2">
    <source>
        <dbReference type="Pfam" id="PF07484"/>
    </source>
</evidence>
<evidence type="ECO:0000313" key="3">
    <source>
        <dbReference type="EMBL" id="DAE92545.1"/>
    </source>
</evidence>